<feature type="compositionally biased region" description="Polar residues" evidence="10">
    <location>
        <begin position="343"/>
        <end position="364"/>
    </location>
</feature>
<dbReference type="InterPro" id="IPR045346">
    <property type="entry name" value="Ermin"/>
</dbReference>
<dbReference type="GO" id="GO:0033269">
    <property type="term" value="C:internode region of axon"/>
    <property type="evidence" value="ECO:0007669"/>
    <property type="project" value="TreeGrafter"/>
</dbReference>
<evidence type="ECO:0000256" key="2">
    <source>
        <dbReference type="ARBA" id="ARBA00011216"/>
    </source>
</evidence>
<dbReference type="SUPFAM" id="SSF48678">
    <property type="entry name" value="Moesin tail domain"/>
    <property type="match status" value="1"/>
</dbReference>
<dbReference type="GO" id="GO:0043209">
    <property type="term" value="C:myelin sheath"/>
    <property type="evidence" value="ECO:0007669"/>
    <property type="project" value="TreeGrafter"/>
</dbReference>
<evidence type="ECO:0000256" key="5">
    <source>
        <dbReference type="ARBA" id="ARBA00023203"/>
    </source>
</evidence>
<dbReference type="GO" id="GO:0031344">
    <property type="term" value="P:regulation of cell projection organization"/>
    <property type="evidence" value="ECO:0007669"/>
    <property type="project" value="TreeGrafter"/>
</dbReference>
<dbReference type="GO" id="GO:0001763">
    <property type="term" value="P:morphogenesis of a branching structure"/>
    <property type="evidence" value="ECO:0007669"/>
    <property type="project" value="TreeGrafter"/>
</dbReference>
<name>A0A8X7WYJ1_POLSE</name>
<keyword evidence="3" id="KW-0963">Cytoplasm</keyword>
<keyword evidence="5" id="KW-0009">Actin-binding</keyword>
<dbReference type="Proteomes" id="UP000886611">
    <property type="component" value="Unassembled WGS sequence"/>
</dbReference>
<feature type="compositionally biased region" description="Polar residues" evidence="10">
    <location>
        <begin position="727"/>
        <end position="752"/>
    </location>
</feature>
<feature type="region of interest" description="Disordered" evidence="10">
    <location>
        <begin position="596"/>
        <end position="660"/>
    </location>
</feature>
<evidence type="ECO:0000256" key="9">
    <source>
        <dbReference type="ARBA" id="ARBA00031224"/>
    </source>
</evidence>
<keyword evidence="12" id="KW-1185">Reference proteome</keyword>
<protein>
    <recommendedName>
        <fullName evidence="8">Ermin</fullName>
    </recommendedName>
    <alternativeName>
        <fullName evidence="9">Juxtanodin</fullName>
    </alternativeName>
</protein>
<feature type="compositionally biased region" description="Polar residues" evidence="10">
    <location>
        <begin position="425"/>
        <end position="454"/>
    </location>
</feature>
<evidence type="ECO:0000256" key="10">
    <source>
        <dbReference type="SAM" id="MobiDB-lite"/>
    </source>
</evidence>
<keyword evidence="6" id="KW-0206">Cytoskeleton</keyword>
<reference evidence="11 12" key="1">
    <citation type="journal article" date="2021" name="Cell">
        <title>Tracing the genetic footprints of vertebrate landing in non-teleost ray-finned fishes.</title>
        <authorList>
            <person name="Bi X."/>
            <person name="Wang K."/>
            <person name="Yang L."/>
            <person name="Pan H."/>
            <person name="Jiang H."/>
            <person name="Wei Q."/>
            <person name="Fang M."/>
            <person name="Yu H."/>
            <person name="Zhu C."/>
            <person name="Cai Y."/>
            <person name="He Y."/>
            <person name="Gan X."/>
            <person name="Zeng H."/>
            <person name="Yu D."/>
            <person name="Zhu Y."/>
            <person name="Jiang H."/>
            <person name="Qiu Q."/>
            <person name="Yang H."/>
            <person name="Zhang Y.E."/>
            <person name="Wang W."/>
            <person name="Zhu M."/>
            <person name="He S."/>
            <person name="Zhang G."/>
        </authorList>
    </citation>
    <scope>NUCLEOTIDE SEQUENCE [LARGE SCALE GENOMIC DNA]</scope>
    <source>
        <strain evidence="11">Bchr_013</strain>
    </source>
</reference>
<comment type="subunit">
    <text evidence="2">Binds actin.</text>
</comment>
<feature type="compositionally biased region" description="Polar residues" evidence="10">
    <location>
        <begin position="832"/>
        <end position="848"/>
    </location>
</feature>
<feature type="compositionally biased region" description="Polar residues" evidence="10">
    <location>
        <begin position="864"/>
        <end position="873"/>
    </location>
</feature>
<feature type="compositionally biased region" description="Polar residues" evidence="10">
    <location>
        <begin position="384"/>
        <end position="410"/>
    </location>
</feature>
<evidence type="ECO:0000313" key="12">
    <source>
        <dbReference type="Proteomes" id="UP000886611"/>
    </source>
</evidence>
<feature type="compositionally biased region" description="Polar residues" evidence="10">
    <location>
        <begin position="217"/>
        <end position="228"/>
    </location>
</feature>
<dbReference type="GO" id="GO:0005938">
    <property type="term" value="C:cell cortex"/>
    <property type="evidence" value="ECO:0007669"/>
    <property type="project" value="TreeGrafter"/>
</dbReference>
<dbReference type="GO" id="GO:0005856">
    <property type="term" value="C:cytoskeleton"/>
    <property type="evidence" value="ECO:0007669"/>
    <property type="project" value="UniProtKB-SubCell"/>
</dbReference>
<feature type="non-terminal residue" evidence="11">
    <location>
        <position position="1"/>
    </location>
</feature>
<evidence type="ECO:0000256" key="3">
    <source>
        <dbReference type="ARBA" id="ARBA00022490"/>
    </source>
</evidence>
<evidence type="ECO:0000256" key="8">
    <source>
        <dbReference type="ARBA" id="ARBA00026168"/>
    </source>
</evidence>
<evidence type="ECO:0000256" key="1">
    <source>
        <dbReference type="ARBA" id="ARBA00004245"/>
    </source>
</evidence>
<sequence length="895" mass="95834">MAEINNLTYANELAENFITECQSKVVEIIDGMGKINKIVCPEDSDVYSETIVSDEEATLLEIATEAIEMTPSLNESAPECNIKPLESEDNPVPVHSPMSECGEGLIESTITSHLHLEPVSNRGTFEEESAVFSNQDIHSAFNPGDSTAVHVAKSNVGNTTIFEPTVPEDNVPLSNTITEGDDDLNMDITTTSNDAVPAVASETASFVNNDLQTISTNSAEESVTTSHQNCEEPLSDDTVMECELSVCPDIELTFNPGVSPESETSSPQDSEHPHNNTSVINSKTNGQQESEAATNSSAAEESETGSPEDRAYSLNTSLIISETNGQQESEMASNSGAAEESENVSPQDSDHSLNNTSVIDSETNGQRDTEEASNSDAAVESEAASLQSDNLSFNSSQSVIVSESTGQQDSEAAPNSGVSVLKPKTASSLNDEVANTSTVSRVESDSTSNQQSDLPPNCVVSVVDSEPAPKGSENALEQDTAEEDAIVSESNSEISISAPVPDCASNVSTPSHFANETTLHSDTDTVAAVCESDIILPEANAEINKHTPSPECTENFTVTTPREDLKPSGEIKEKIETTTAHSSDLLSEYQSDQPMSFKDIGSPECESSIISQDPKHGNNEIILDASPTEYSTESSSDTAETVQISDGPQTGSEANQLPSEAECEVHVLECDRGGQESKPDTNTPLICEVEVNQSQPALNISEQTIVNKENLKISDTYITDHEPGKSSPVTNAEGQTTCDDTPESVQQTVVQDTSEKGSLEESEREFQVNGEEAKTFQPTCLGDPGKVQLVDFALGHEESDDSEKAHSGSSGISHEETTEEFEDHQEQALWGGSQQENGSQDSQSTSPIPDSLSAGVKKPDINKNTHSKYNTVSYRKIRKGNTKQRIDEFESMMHA</sequence>
<dbReference type="GO" id="GO:0030175">
    <property type="term" value="C:filopodium"/>
    <property type="evidence" value="ECO:0007669"/>
    <property type="project" value="TreeGrafter"/>
</dbReference>
<feature type="non-terminal residue" evidence="11">
    <location>
        <position position="895"/>
    </location>
</feature>
<gene>
    <name evidence="11" type="primary">Ermn</name>
    <name evidence="11" type="ORF">GTO96_0019837</name>
</gene>
<dbReference type="GO" id="GO:0070062">
    <property type="term" value="C:extracellular exosome"/>
    <property type="evidence" value="ECO:0007669"/>
    <property type="project" value="TreeGrafter"/>
</dbReference>
<proteinExistence type="predicted"/>
<feature type="compositionally biased region" description="Low complexity" evidence="10">
    <location>
        <begin position="488"/>
        <end position="497"/>
    </location>
</feature>
<evidence type="ECO:0000313" key="11">
    <source>
        <dbReference type="EMBL" id="KAG2459063.1"/>
    </source>
</evidence>
<feature type="compositionally biased region" description="Basic and acidic residues" evidence="10">
    <location>
        <begin position="753"/>
        <end position="774"/>
    </location>
</feature>
<dbReference type="GO" id="GO:0043025">
    <property type="term" value="C:neuronal cell body"/>
    <property type="evidence" value="ECO:0007669"/>
    <property type="project" value="TreeGrafter"/>
</dbReference>
<feature type="compositionally biased region" description="Polar residues" evidence="10">
    <location>
        <begin position="275"/>
        <end position="288"/>
    </location>
</feature>
<organism evidence="11 12">
    <name type="scientific">Polypterus senegalus</name>
    <name type="common">Senegal bichir</name>
    <dbReference type="NCBI Taxonomy" id="55291"/>
    <lineage>
        <taxon>Eukaryota</taxon>
        <taxon>Metazoa</taxon>
        <taxon>Chordata</taxon>
        <taxon>Craniata</taxon>
        <taxon>Vertebrata</taxon>
        <taxon>Euteleostomi</taxon>
        <taxon>Actinopterygii</taxon>
        <taxon>Polypteriformes</taxon>
        <taxon>Polypteridae</taxon>
        <taxon>Polypterus</taxon>
    </lineage>
</organism>
<dbReference type="GO" id="GO:0033270">
    <property type="term" value="C:paranode region of axon"/>
    <property type="evidence" value="ECO:0007669"/>
    <property type="project" value="TreeGrafter"/>
</dbReference>
<feature type="region of interest" description="Disordered" evidence="10">
    <location>
        <begin position="253"/>
        <end position="509"/>
    </location>
</feature>
<dbReference type="AlphaFoldDB" id="A0A8X7WYJ1"/>
<dbReference type="PANTHER" id="PTHR47137:SF1">
    <property type="entry name" value="ERMIN"/>
    <property type="match status" value="1"/>
</dbReference>
<evidence type="ECO:0000256" key="6">
    <source>
        <dbReference type="ARBA" id="ARBA00023212"/>
    </source>
</evidence>
<feature type="compositionally biased region" description="Polar residues" evidence="10">
    <location>
        <begin position="313"/>
        <end position="336"/>
    </location>
</feature>
<dbReference type="GO" id="GO:0008360">
    <property type="term" value="P:regulation of cell shape"/>
    <property type="evidence" value="ECO:0007669"/>
    <property type="project" value="InterPro"/>
</dbReference>
<dbReference type="EMBL" id="JAATIS010005477">
    <property type="protein sequence ID" value="KAG2459063.1"/>
    <property type="molecule type" value="Genomic_DNA"/>
</dbReference>
<dbReference type="Pfam" id="PF20491">
    <property type="entry name" value="Ermin"/>
    <property type="match status" value="1"/>
</dbReference>
<feature type="compositionally biased region" description="Basic and acidic residues" evidence="10">
    <location>
        <begin position="794"/>
        <end position="806"/>
    </location>
</feature>
<comment type="subcellular location">
    <subcellularLocation>
        <location evidence="1">Cytoplasm</location>
        <location evidence="1">Cytoskeleton</location>
    </subcellularLocation>
</comment>
<feature type="compositionally biased region" description="Low complexity" evidence="10">
    <location>
        <begin position="289"/>
        <end position="299"/>
    </location>
</feature>
<dbReference type="GO" id="GO:0051015">
    <property type="term" value="F:actin filament binding"/>
    <property type="evidence" value="ECO:0007669"/>
    <property type="project" value="InterPro"/>
</dbReference>
<feature type="region of interest" description="Disordered" evidence="10">
    <location>
        <begin position="217"/>
        <end position="236"/>
    </location>
</feature>
<dbReference type="Gene3D" id="6.10.360.10">
    <property type="match status" value="1"/>
</dbReference>
<keyword evidence="4" id="KW-0597">Phosphoprotein</keyword>
<comment type="function">
    <text evidence="7">Plays a role in cytoskeletal rearrangements during the late wrapping and/or compaction phases of myelinogenesis as well as in maintenance and stability of myelin sheath in the adult. May play an important role in late-stage oligodendroglia maturation, myelin/Ranvier node formation during CNS development, and in the maintenance and plasticity of related structures in the mature CNS.</text>
</comment>
<dbReference type="GO" id="GO:0007015">
    <property type="term" value="P:actin filament organization"/>
    <property type="evidence" value="ECO:0007669"/>
    <property type="project" value="InterPro"/>
</dbReference>
<feature type="compositionally biased region" description="Polar residues" evidence="10">
    <location>
        <begin position="628"/>
        <end position="658"/>
    </location>
</feature>
<evidence type="ECO:0000256" key="7">
    <source>
        <dbReference type="ARBA" id="ARBA00025213"/>
    </source>
</evidence>
<accession>A0A8X7WYJ1</accession>
<dbReference type="PANTHER" id="PTHR47137">
    <property type="entry name" value="ERMIN"/>
    <property type="match status" value="1"/>
</dbReference>
<evidence type="ECO:0000256" key="4">
    <source>
        <dbReference type="ARBA" id="ARBA00022553"/>
    </source>
</evidence>
<feature type="region of interest" description="Disordered" evidence="10">
    <location>
        <begin position="718"/>
        <end position="877"/>
    </location>
</feature>
<dbReference type="InterPro" id="IPR008954">
    <property type="entry name" value="Moesin_tail_sf"/>
</dbReference>
<comment type="caution">
    <text evidence="11">The sequence shown here is derived from an EMBL/GenBank/DDBJ whole genome shotgun (WGS) entry which is preliminary data.</text>
</comment>